<proteinExistence type="predicted"/>
<dbReference type="Proteomes" id="UP000054771">
    <property type="component" value="Unassembled WGS sequence"/>
</dbReference>
<sequence length="182" mass="19942">METLRARSVCTLVFSAQSTAGVAGSAVPRGYAFVLFIVRSYTATAEPIRRGISTSAVWVENSEWGSGGYLETHVEQCIIAAFTNLEIQSLQYGACEVRLGNNRVQPQVLSFAAPKVLSSLQEARRLLDSILGAVFRFLTICGGLSEEEILSDYAALHQKQLELLSQYSEFETSFDLFCASEP</sequence>
<dbReference type="OrthoDB" id="2593732at2759"/>
<dbReference type="EMBL" id="CDMC01000034">
    <property type="protein sequence ID" value="CEL11888.1"/>
    <property type="molecule type" value="Genomic_DNA"/>
</dbReference>
<name>A0A0U5GJE9_ASPCI</name>
<reference evidence="2" key="1">
    <citation type="journal article" date="2016" name="Genome Announc.">
        <title>Draft genome sequences of fungus Aspergillus calidoustus.</title>
        <authorList>
            <person name="Horn F."/>
            <person name="Linde J."/>
            <person name="Mattern D.J."/>
            <person name="Walther G."/>
            <person name="Guthke R."/>
            <person name="Scherlach K."/>
            <person name="Martin K."/>
            <person name="Brakhage A.A."/>
            <person name="Petzke L."/>
            <person name="Valiante V."/>
        </authorList>
    </citation>
    <scope>NUCLEOTIDE SEQUENCE [LARGE SCALE GENOMIC DNA]</scope>
    <source>
        <strain evidence="2">SF006504</strain>
    </source>
</reference>
<evidence type="ECO:0000313" key="1">
    <source>
        <dbReference type="EMBL" id="CEL11888.1"/>
    </source>
</evidence>
<dbReference type="AlphaFoldDB" id="A0A0U5GJE9"/>
<keyword evidence="2" id="KW-1185">Reference proteome</keyword>
<accession>A0A0U5GJE9</accession>
<evidence type="ECO:0000313" key="2">
    <source>
        <dbReference type="Proteomes" id="UP000054771"/>
    </source>
</evidence>
<protein>
    <submittedName>
        <fullName evidence="1">Uncharacterized protein</fullName>
    </submittedName>
</protein>
<dbReference type="STRING" id="454130.A0A0U5GJE9"/>
<gene>
    <name evidence="1" type="ORF">ASPCAL14983</name>
</gene>
<organism evidence="1 2">
    <name type="scientific">Aspergillus calidoustus</name>
    <dbReference type="NCBI Taxonomy" id="454130"/>
    <lineage>
        <taxon>Eukaryota</taxon>
        <taxon>Fungi</taxon>
        <taxon>Dikarya</taxon>
        <taxon>Ascomycota</taxon>
        <taxon>Pezizomycotina</taxon>
        <taxon>Eurotiomycetes</taxon>
        <taxon>Eurotiomycetidae</taxon>
        <taxon>Eurotiales</taxon>
        <taxon>Aspergillaceae</taxon>
        <taxon>Aspergillus</taxon>
        <taxon>Aspergillus subgen. Nidulantes</taxon>
    </lineage>
</organism>